<dbReference type="PANTHER" id="PTHR46889:SF4">
    <property type="entry name" value="TRANSPOSASE INSO FOR INSERTION SEQUENCE ELEMENT IS911B-RELATED"/>
    <property type="match status" value="1"/>
</dbReference>
<dbReference type="InterPro" id="IPR009057">
    <property type="entry name" value="Homeodomain-like_sf"/>
</dbReference>
<dbReference type="SUPFAM" id="SSF53098">
    <property type="entry name" value="Ribonuclease H-like"/>
    <property type="match status" value="1"/>
</dbReference>
<keyword evidence="1" id="KW-0175">Coiled coil</keyword>
<evidence type="ECO:0000313" key="4">
    <source>
        <dbReference type="Proteomes" id="UP000467240"/>
    </source>
</evidence>
<accession>A0A7J5BQZ3</accession>
<dbReference type="Proteomes" id="UP000467240">
    <property type="component" value="Unassembled WGS sequence"/>
</dbReference>
<feature type="domain" description="Integrase catalytic" evidence="2">
    <location>
        <begin position="243"/>
        <end position="416"/>
    </location>
</feature>
<dbReference type="OrthoDB" id="4426778at2"/>
<dbReference type="EMBL" id="WBJZ01000012">
    <property type="protein sequence ID" value="KAB1656360.1"/>
    <property type="molecule type" value="Genomic_DNA"/>
</dbReference>
<comment type="caution">
    <text evidence="3">The sequence shown here is derived from an EMBL/GenBank/DDBJ whole genome shotgun (WGS) entry which is preliminary data.</text>
</comment>
<dbReference type="Gene3D" id="3.30.420.10">
    <property type="entry name" value="Ribonuclease H-like superfamily/Ribonuclease H"/>
    <property type="match status" value="1"/>
</dbReference>
<name>A0A7J5BQZ3_9MICO</name>
<sequence>MPKKIDSKVKERCVRMVLEHLPEYPSLTAAAEAVARREGVGKESVRRWVIQAQIDGGQRPGATSEELAEIKELKAKVRRLEEDNEILRRASNFLRGGTRPPQPMIVAFVDEMRAEGHAVESTCRVLREQGCQVAARTYRLWAQPDRPIATRVRRDAVVEGTVRELAWTVDEHGCRRLTPEGLYGRRKMTALVRRRLPDASAGSVDRAMRSLGLQGIRRSKGVRTTIPAKDGTRAGDLLNRDFTATAPNRTWVMDFTYCRTWAGWVYVAFVVDVFAQKIVAWHAARVRDADLVLVPLKMAIWQRGREGHPIEPGELIGHSDAGRQYTAIRFTEHLELEGGRPSIGSVGDAFDNALMECVIGLFKTECIRTTVFHPGPYRTIADIEFATAGWVDWYNQRRLHSSLDYMTPAEFEAAHYATLTREPQPV</sequence>
<evidence type="ECO:0000259" key="2">
    <source>
        <dbReference type="PROSITE" id="PS50994"/>
    </source>
</evidence>
<protein>
    <submittedName>
        <fullName evidence="3">IS3 family transposase</fullName>
    </submittedName>
</protein>
<organism evidence="3 4">
    <name type="scientific">Pseudoclavibacter chungangensis</name>
    <dbReference type="NCBI Taxonomy" id="587635"/>
    <lineage>
        <taxon>Bacteria</taxon>
        <taxon>Bacillati</taxon>
        <taxon>Actinomycetota</taxon>
        <taxon>Actinomycetes</taxon>
        <taxon>Micrococcales</taxon>
        <taxon>Microbacteriaceae</taxon>
        <taxon>Pseudoclavibacter</taxon>
    </lineage>
</organism>
<dbReference type="PROSITE" id="PS50994">
    <property type="entry name" value="INTEGRASE"/>
    <property type="match status" value="1"/>
</dbReference>
<dbReference type="InterPro" id="IPR048020">
    <property type="entry name" value="Transpos_IS3"/>
</dbReference>
<evidence type="ECO:0000313" key="3">
    <source>
        <dbReference type="EMBL" id="KAB1656360.1"/>
    </source>
</evidence>
<dbReference type="AlphaFoldDB" id="A0A7J5BQZ3"/>
<dbReference type="NCBIfam" id="NF033516">
    <property type="entry name" value="transpos_IS3"/>
    <property type="match status" value="1"/>
</dbReference>
<dbReference type="SUPFAM" id="SSF46689">
    <property type="entry name" value="Homeodomain-like"/>
    <property type="match status" value="1"/>
</dbReference>
<gene>
    <name evidence="3" type="ORF">F8O01_10870</name>
</gene>
<dbReference type="InterPro" id="IPR001584">
    <property type="entry name" value="Integrase_cat-core"/>
</dbReference>
<feature type="coiled-coil region" evidence="1">
    <location>
        <begin position="63"/>
        <end position="90"/>
    </location>
</feature>
<dbReference type="PANTHER" id="PTHR46889">
    <property type="entry name" value="TRANSPOSASE INSF FOR INSERTION SEQUENCE IS3B-RELATED"/>
    <property type="match status" value="1"/>
</dbReference>
<dbReference type="Pfam" id="PF13333">
    <property type="entry name" value="rve_2"/>
    <property type="match status" value="1"/>
</dbReference>
<dbReference type="InterPro" id="IPR050900">
    <property type="entry name" value="Transposase_IS3/IS150/IS904"/>
</dbReference>
<keyword evidence="4" id="KW-1185">Reference proteome</keyword>
<dbReference type="GO" id="GO:0003676">
    <property type="term" value="F:nucleic acid binding"/>
    <property type="evidence" value="ECO:0007669"/>
    <property type="project" value="InterPro"/>
</dbReference>
<dbReference type="RefSeq" id="WP_158040886.1">
    <property type="nucleotide sequence ID" value="NZ_JACCFV010000001.1"/>
</dbReference>
<proteinExistence type="predicted"/>
<dbReference type="InterPro" id="IPR012337">
    <property type="entry name" value="RNaseH-like_sf"/>
</dbReference>
<dbReference type="InterPro" id="IPR036397">
    <property type="entry name" value="RNaseH_sf"/>
</dbReference>
<reference evidence="3 4" key="1">
    <citation type="submission" date="2019-09" db="EMBL/GenBank/DDBJ databases">
        <title>Phylogeny of genus Pseudoclavibacter and closely related genus.</title>
        <authorList>
            <person name="Li Y."/>
        </authorList>
    </citation>
    <scope>NUCLEOTIDE SEQUENCE [LARGE SCALE GENOMIC DNA]</scope>
    <source>
        <strain evidence="3 4">DSM 23821</strain>
    </source>
</reference>
<dbReference type="InterPro" id="IPR036388">
    <property type="entry name" value="WH-like_DNA-bd_sf"/>
</dbReference>
<dbReference type="GO" id="GO:0015074">
    <property type="term" value="P:DNA integration"/>
    <property type="evidence" value="ECO:0007669"/>
    <property type="project" value="InterPro"/>
</dbReference>
<evidence type="ECO:0000256" key="1">
    <source>
        <dbReference type="SAM" id="Coils"/>
    </source>
</evidence>
<dbReference type="Pfam" id="PF00665">
    <property type="entry name" value="rve"/>
    <property type="match status" value="1"/>
</dbReference>
<dbReference type="Gene3D" id="1.10.10.10">
    <property type="entry name" value="Winged helix-like DNA-binding domain superfamily/Winged helix DNA-binding domain"/>
    <property type="match status" value="1"/>
</dbReference>